<dbReference type="GO" id="GO:0016746">
    <property type="term" value="F:acyltransferase activity"/>
    <property type="evidence" value="ECO:0007669"/>
    <property type="project" value="UniProtKB-KW"/>
</dbReference>
<keyword evidence="2" id="KW-0808">Transferase</keyword>
<dbReference type="PANTHER" id="PTHR10434">
    <property type="entry name" value="1-ACYL-SN-GLYCEROL-3-PHOSPHATE ACYLTRANSFERASE"/>
    <property type="match status" value="1"/>
</dbReference>
<dbReference type="SMART" id="SM00563">
    <property type="entry name" value="PlsC"/>
    <property type="match status" value="1"/>
</dbReference>
<organism evidence="6 7">
    <name type="scientific">Nemorincola caseinilytica</name>
    <dbReference type="NCBI Taxonomy" id="2054315"/>
    <lineage>
        <taxon>Bacteria</taxon>
        <taxon>Pseudomonadati</taxon>
        <taxon>Bacteroidota</taxon>
        <taxon>Chitinophagia</taxon>
        <taxon>Chitinophagales</taxon>
        <taxon>Chitinophagaceae</taxon>
        <taxon>Nemorincola</taxon>
    </lineage>
</organism>
<evidence type="ECO:0000256" key="3">
    <source>
        <dbReference type="ARBA" id="ARBA00023315"/>
    </source>
</evidence>
<keyword evidence="4" id="KW-0472">Membrane</keyword>
<comment type="pathway">
    <text evidence="1">Lipid metabolism.</text>
</comment>
<dbReference type="SUPFAM" id="SSF69593">
    <property type="entry name" value="Glycerol-3-phosphate (1)-acyltransferase"/>
    <property type="match status" value="1"/>
</dbReference>
<name>A0ABP8N126_9BACT</name>
<keyword evidence="7" id="KW-1185">Reference proteome</keyword>
<evidence type="ECO:0000256" key="4">
    <source>
        <dbReference type="SAM" id="Phobius"/>
    </source>
</evidence>
<proteinExistence type="predicted"/>
<protein>
    <submittedName>
        <fullName evidence="6">Lysophospholipid acyltransferase family protein</fullName>
    </submittedName>
</protein>
<evidence type="ECO:0000259" key="5">
    <source>
        <dbReference type="SMART" id="SM00563"/>
    </source>
</evidence>
<dbReference type="Pfam" id="PF01553">
    <property type="entry name" value="Acyltransferase"/>
    <property type="match status" value="1"/>
</dbReference>
<dbReference type="Proteomes" id="UP001500067">
    <property type="component" value="Unassembled WGS sequence"/>
</dbReference>
<feature type="domain" description="Phospholipid/glycerol acyltransferase" evidence="5">
    <location>
        <begin position="79"/>
        <end position="193"/>
    </location>
</feature>
<sequence length="251" mass="28630">MKVIRNIAGYVYAVYALLLFVATLLVVFVPVWVIARYSEPTRARLVHRAFRIWMGVYMPLIFCPVSRRGKQHFRKGENYVVVINHNSLMDIPVSSPWIPGPNKTLAKIEMSRIPLFGVIYKAGSILVDRKKESSRRESFGLMDDTLKQGIHLCLYPEGTRNKTEKPIQPFYDGAFVTAIRAQKPVMPGVLFNTGTVLPHDSKGWARPKRLHIHFLEPVPTAGLTLNDVAALKEKVYTMMETYYITHKNELS</sequence>
<evidence type="ECO:0000313" key="7">
    <source>
        <dbReference type="Proteomes" id="UP001500067"/>
    </source>
</evidence>
<dbReference type="EMBL" id="BAABFA010000001">
    <property type="protein sequence ID" value="GAA4459483.1"/>
    <property type="molecule type" value="Genomic_DNA"/>
</dbReference>
<gene>
    <name evidence="6" type="ORF">GCM10023093_00540</name>
</gene>
<accession>A0ABP8N126</accession>
<feature type="transmembrane region" description="Helical" evidence="4">
    <location>
        <begin position="45"/>
        <end position="65"/>
    </location>
</feature>
<evidence type="ECO:0000256" key="1">
    <source>
        <dbReference type="ARBA" id="ARBA00005189"/>
    </source>
</evidence>
<keyword evidence="4" id="KW-0812">Transmembrane</keyword>
<comment type="caution">
    <text evidence="6">The sequence shown here is derived from an EMBL/GenBank/DDBJ whole genome shotgun (WGS) entry which is preliminary data.</text>
</comment>
<dbReference type="InterPro" id="IPR002123">
    <property type="entry name" value="Plipid/glycerol_acylTrfase"/>
</dbReference>
<dbReference type="PANTHER" id="PTHR10434:SF11">
    <property type="entry name" value="1-ACYL-SN-GLYCEROL-3-PHOSPHATE ACYLTRANSFERASE"/>
    <property type="match status" value="1"/>
</dbReference>
<evidence type="ECO:0000313" key="6">
    <source>
        <dbReference type="EMBL" id="GAA4459483.1"/>
    </source>
</evidence>
<evidence type="ECO:0000256" key="2">
    <source>
        <dbReference type="ARBA" id="ARBA00022679"/>
    </source>
</evidence>
<reference evidence="7" key="1">
    <citation type="journal article" date="2019" name="Int. J. Syst. Evol. Microbiol.">
        <title>The Global Catalogue of Microorganisms (GCM) 10K type strain sequencing project: providing services to taxonomists for standard genome sequencing and annotation.</title>
        <authorList>
            <consortium name="The Broad Institute Genomics Platform"/>
            <consortium name="The Broad Institute Genome Sequencing Center for Infectious Disease"/>
            <person name="Wu L."/>
            <person name="Ma J."/>
        </authorList>
    </citation>
    <scope>NUCLEOTIDE SEQUENCE [LARGE SCALE GENOMIC DNA]</scope>
    <source>
        <strain evidence="7">JCM 32105</strain>
    </source>
</reference>
<keyword evidence="4" id="KW-1133">Transmembrane helix</keyword>
<keyword evidence="3 6" id="KW-0012">Acyltransferase</keyword>
<dbReference type="RefSeq" id="WP_345076734.1">
    <property type="nucleotide sequence ID" value="NZ_BAABFA010000001.1"/>
</dbReference>
<feature type="transmembrane region" description="Helical" evidence="4">
    <location>
        <begin position="12"/>
        <end position="33"/>
    </location>
</feature>
<dbReference type="CDD" id="cd07989">
    <property type="entry name" value="LPLAT_AGPAT-like"/>
    <property type="match status" value="1"/>
</dbReference>